<evidence type="ECO:0000313" key="11">
    <source>
        <dbReference type="Proteomes" id="UP000654370"/>
    </source>
</evidence>
<keyword evidence="3 9" id="KW-0812">Transmembrane</keyword>
<comment type="caution">
    <text evidence="10">The sequence shown here is derived from an EMBL/GenBank/DDBJ whole genome shotgun (WGS) entry which is preliminary data.</text>
</comment>
<reference evidence="10" key="1">
    <citation type="submission" date="2020-12" db="EMBL/GenBank/DDBJ databases">
        <title>Metabolic potential, ecology and presence of endohyphal bacteria is reflected in genomic diversity of Mucoromycotina.</title>
        <authorList>
            <person name="Muszewska A."/>
            <person name="Okrasinska A."/>
            <person name="Steczkiewicz K."/>
            <person name="Drgas O."/>
            <person name="Orlowska M."/>
            <person name="Perlinska-Lenart U."/>
            <person name="Aleksandrzak-Piekarczyk T."/>
            <person name="Szatraj K."/>
            <person name="Zielenkiewicz U."/>
            <person name="Pilsyk S."/>
            <person name="Malc E."/>
            <person name="Mieczkowski P."/>
            <person name="Kruszewska J.S."/>
            <person name="Biernat P."/>
            <person name="Pawlowska J."/>
        </authorList>
    </citation>
    <scope>NUCLEOTIDE SEQUENCE</scope>
    <source>
        <strain evidence="10">WA0000067209</strain>
    </source>
</reference>
<evidence type="ECO:0000256" key="5">
    <source>
        <dbReference type="ARBA" id="ARBA00022824"/>
    </source>
</evidence>
<evidence type="ECO:0008006" key="12">
    <source>
        <dbReference type="Google" id="ProtNLM"/>
    </source>
</evidence>
<comment type="similarity">
    <text evidence="2">Belongs to the peptidase A22B family.</text>
</comment>
<dbReference type="GO" id="GO:0098554">
    <property type="term" value="C:cytoplasmic side of endoplasmic reticulum membrane"/>
    <property type="evidence" value="ECO:0007669"/>
    <property type="project" value="TreeGrafter"/>
</dbReference>
<evidence type="ECO:0000256" key="6">
    <source>
        <dbReference type="ARBA" id="ARBA00022989"/>
    </source>
</evidence>
<organism evidence="10 11">
    <name type="scientific">Mortierella isabellina</name>
    <name type="common">Filamentous fungus</name>
    <name type="synonym">Umbelopsis isabellina</name>
    <dbReference type="NCBI Taxonomy" id="91625"/>
    <lineage>
        <taxon>Eukaryota</taxon>
        <taxon>Fungi</taxon>
        <taxon>Fungi incertae sedis</taxon>
        <taxon>Mucoromycota</taxon>
        <taxon>Mucoromycotina</taxon>
        <taxon>Umbelopsidomycetes</taxon>
        <taxon>Umbelopsidales</taxon>
        <taxon>Umbelopsidaceae</taxon>
        <taxon>Umbelopsis</taxon>
    </lineage>
</organism>
<feature type="transmembrane region" description="Helical" evidence="9">
    <location>
        <begin position="52"/>
        <end position="70"/>
    </location>
</feature>
<feature type="region of interest" description="Disordered" evidence="8">
    <location>
        <begin position="334"/>
        <end position="417"/>
    </location>
</feature>
<accession>A0A8H7UFV9</accession>
<feature type="compositionally biased region" description="Basic residues" evidence="8">
    <location>
        <begin position="404"/>
        <end position="417"/>
    </location>
</feature>
<evidence type="ECO:0000256" key="7">
    <source>
        <dbReference type="ARBA" id="ARBA00023136"/>
    </source>
</evidence>
<name>A0A8H7UFV9_MORIS</name>
<evidence type="ECO:0000256" key="2">
    <source>
        <dbReference type="ARBA" id="ARBA00006859"/>
    </source>
</evidence>
<dbReference type="InterPro" id="IPR007369">
    <property type="entry name" value="Peptidase_A22B_SPP"/>
</dbReference>
<dbReference type="InterPro" id="IPR006639">
    <property type="entry name" value="Preselin/SPP"/>
</dbReference>
<dbReference type="OrthoDB" id="29661at2759"/>
<feature type="transmembrane region" description="Helical" evidence="9">
    <location>
        <begin position="123"/>
        <end position="147"/>
    </location>
</feature>
<sequence length="417" mass="46166">MAVVPIYIGSFESLKGVKRPKNAAARKKSNNPLEDSDSESESITESLSANDAWMFPVFGSAVLFSLYLLFRFLDKEYINYLLTGYFALLGCAAVAKVGLLVSKKTMPAGILKHVEKYKITINVYNASFTFIHALLLAASIFLTLFYVLTKNWIASNVFGLSFAINAIQLLSLDSFKTGMILLSGLFFYDIFWVFGTEVMVSVAKNFDAPIKLVWPRDIIGVLAGTLEKTEFSMLGLGDIVIPGIFVALCLRFDQHQAWQHNPKGDFRSTKFARPYFMACSTAYVIGLLTTFVVMHTFQAAQPALLYLSPACILSALITAAVRGELKELFAYSTEEDNEDAKKNKNESKKTKKDMVTAVEETQTEEKPSPNTAAEEEVDTNADADAEDEDYVALNAEDIKNSPKISKKKKGGKKKNGK</sequence>
<feature type="transmembrane region" description="Helical" evidence="9">
    <location>
        <begin position="231"/>
        <end position="253"/>
    </location>
</feature>
<dbReference type="GO" id="GO:0006465">
    <property type="term" value="P:signal peptide processing"/>
    <property type="evidence" value="ECO:0007669"/>
    <property type="project" value="TreeGrafter"/>
</dbReference>
<dbReference type="SMART" id="SM00730">
    <property type="entry name" value="PSN"/>
    <property type="match status" value="1"/>
</dbReference>
<keyword evidence="5" id="KW-0256">Endoplasmic reticulum</keyword>
<feature type="transmembrane region" description="Helical" evidence="9">
    <location>
        <begin position="179"/>
        <end position="203"/>
    </location>
</feature>
<evidence type="ECO:0000256" key="8">
    <source>
        <dbReference type="SAM" id="MobiDB-lite"/>
    </source>
</evidence>
<evidence type="ECO:0000256" key="1">
    <source>
        <dbReference type="ARBA" id="ARBA00004477"/>
    </source>
</evidence>
<keyword evidence="6 9" id="KW-1133">Transmembrane helix</keyword>
<dbReference type="Proteomes" id="UP000654370">
    <property type="component" value="Unassembled WGS sequence"/>
</dbReference>
<evidence type="ECO:0000256" key="3">
    <source>
        <dbReference type="ARBA" id="ARBA00022692"/>
    </source>
</evidence>
<feature type="transmembrane region" description="Helical" evidence="9">
    <location>
        <begin position="274"/>
        <end position="297"/>
    </location>
</feature>
<dbReference type="GO" id="GO:0042500">
    <property type="term" value="F:aspartic endopeptidase activity, intramembrane cleaving"/>
    <property type="evidence" value="ECO:0007669"/>
    <property type="project" value="InterPro"/>
</dbReference>
<evidence type="ECO:0000256" key="9">
    <source>
        <dbReference type="SAM" id="Phobius"/>
    </source>
</evidence>
<dbReference type="PANTHER" id="PTHR12174">
    <property type="entry name" value="SIGNAL PEPTIDE PEPTIDASE"/>
    <property type="match status" value="1"/>
</dbReference>
<evidence type="ECO:0000256" key="4">
    <source>
        <dbReference type="ARBA" id="ARBA00022801"/>
    </source>
</evidence>
<feature type="compositionally biased region" description="Basic and acidic residues" evidence="8">
    <location>
        <begin position="339"/>
        <end position="354"/>
    </location>
</feature>
<gene>
    <name evidence="10" type="ORF">INT43_003930</name>
</gene>
<comment type="subcellular location">
    <subcellularLocation>
        <location evidence="1">Endoplasmic reticulum membrane</location>
        <topology evidence="1">Multi-pass membrane protein</topology>
    </subcellularLocation>
</comment>
<feature type="transmembrane region" description="Helical" evidence="9">
    <location>
        <begin position="82"/>
        <end position="102"/>
    </location>
</feature>
<proteinExistence type="inferred from homology"/>
<protein>
    <recommendedName>
        <fullName evidence="12">Minor histocompatibility antigen H13</fullName>
    </recommendedName>
</protein>
<keyword evidence="4" id="KW-0378">Hydrolase</keyword>
<keyword evidence="11" id="KW-1185">Reference proteome</keyword>
<dbReference type="AlphaFoldDB" id="A0A8H7UFV9"/>
<feature type="transmembrane region" description="Helical" evidence="9">
    <location>
        <begin position="303"/>
        <end position="321"/>
    </location>
</feature>
<dbReference type="EMBL" id="JAEPQZ010000006">
    <property type="protein sequence ID" value="KAG2180142.1"/>
    <property type="molecule type" value="Genomic_DNA"/>
</dbReference>
<dbReference type="PANTHER" id="PTHR12174:SF23">
    <property type="entry name" value="MINOR HISTOCOMPATIBILITY ANTIGEN H13"/>
    <property type="match status" value="1"/>
</dbReference>
<evidence type="ECO:0000313" key="10">
    <source>
        <dbReference type="EMBL" id="KAG2180142.1"/>
    </source>
</evidence>
<dbReference type="GO" id="GO:0033619">
    <property type="term" value="P:membrane protein proteolysis"/>
    <property type="evidence" value="ECO:0007669"/>
    <property type="project" value="TreeGrafter"/>
</dbReference>
<keyword evidence="7 9" id="KW-0472">Membrane</keyword>
<dbReference type="Pfam" id="PF04258">
    <property type="entry name" value="Peptidase_A22B"/>
    <property type="match status" value="1"/>
</dbReference>
<dbReference type="GO" id="GO:0098553">
    <property type="term" value="C:lumenal side of endoplasmic reticulum membrane"/>
    <property type="evidence" value="ECO:0007669"/>
    <property type="project" value="TreeGrafter"/>
</dbReference>
<feature type="compositionally biased region" description="Acidic residues" evidence="8">
    <location>
        <begin position="373"/>
        <end position="390"/>
    </location>
</feature>